<dbReference type="Proteomes" id="UP000215616">
    <property type="component" value="Unassembled WGS sequence"/>
</dbReference>
<dbReference type="AlphaFoldDB" id="A0A258CZT7"/>
<organism evidence="1 2">
    <name type="scientific">Caulobacter vibrioides</name>
    <name type="common">Caulobacter crescentus</name>
    <dbReference type="NCBI Taxonomy" id="155892"/>
    <lineage>
        <taxon>Bacteria</taxon>
        <taxon>Pseudomonadati</taxon>
        <taxon>Pseudomonadota</taxon>
        <taxon>Alphaproteobacteria</taxon>
        <taxon>Caulobacterales</taxon>
        <taxon>Caulobacteraceae</taxon>
        <taxon>Caulobacter</taxon>
    </lineage>
</organism>
<protein>
    <submittedName>
        <fullName evidence="1">Uncharacterized protein</fullName>
    </submittedName>
</protein>
<accession>A0A258CZT7</accession>
<reference evidence="1 2" key="1">
    <citation type="submission" date="2017-03" db="EMBL/GenBank/DDBJ databases">
        <title>Lifting the veil on microbial sulfur biogeochemistry in mining wastewaters.</title>
        <authorList>
            <person name="Kantor R.S."/>
            <person name="Colenbrander Nelson T."/>
            <person name="Marshall S."/>
            <person name="Bennett D."/>
            <person name="Apte S."/>
            <person name="Camacho D."/>
            <person name="Thomas B.C."/>
            <person name="Warren L.A."/>
            <person name="Banfield J.F."/>
        </authorList>
    </citation>
    <scope>NUCLEOTIDE SEQUENCE [LARGE SCALE GENOMIC DNA]</scope>
    <source>
        <strain evidence="1">32-67-7</strain>
    </source>
</reference>
<gene>
    <name evidence="1" type="ORF">B7Z12_14695</name>
</gene>
<evidence type="ECO:0000313" key="2">
    <source>
        <dbReference type="Proteomes" id="UP000215616"/>
    </source>
</evidence>
<sequence>MSGASQNTIGAVAAALERAFKLGRDGGNTPKSPAISWEEIPPRAREALEYLGIKSRPIHGLGEEGLVLVPDDINGRTRWRVEGAPESERTYPAVAINPLVKLGLLEAPQGREYALQLSPVGAAVFDDYWARRLKRDPTLPIEGMRPTKGGW</sequence>
<comment type="caution">
    <text evidence="1">The sequence shown here is derived from an EMBL/GenBank/DDBJ whole genome shotgun (WGS) entry which is preliminary data.</text>
</comment>
<dbReference type="EMBL" id="NCDQ01000263">
    <property type="protein sequence ID" value="OYX01160.1"/>
    <property type="molecule type" value="Genomic_DNA"/>
</dbReference>
<evidence type="ECO:0000313" key="1">
    <source>
        <dbReference type="EMBL" id="OYX01160.1"/>
    </source>
</evidence>
<name>A0A258CZT7_CAUVI</name>
<proteinExistence type="predicted"/>